<keyword evidence="6" id="KW-1185">Reference proteome</keyword>
<organism evidence="5 6">
    <name type="scientific">Gonapodya prolifera (strain JEL478)</name>
    <name type="common">Monoblepharis prolifera</name>
    <dbReference type="NCBI Taxonomy" id="1344416"/>
    <lineage>
        <taxon>Eukaryota</taxon>
        <taxon>Fungi</taxon>
        <taxon>Fungi incertae sedis</taxon>
        <taxon>Chytridiomycota</taxon>
        <taxon>Chytridiomycota incertae sedis</taxon>
        <taxon>Monoblepharidomycetes</taxon>
        <taxon>Monoblepharidales</taxon>
        <taxon>Gonapodyaceae</taxon>
        <taxon>Gonapodya</taxon>
    </lineage>
</organism>
<dbReference type="OrthoDB" id="5151256at2759"/>
<dbReference type="OMA" id="DENENWC"/>
<dbReference type="STRING" id="1344416.A0A139AVH9"/>
<dbReference type="Pfam" id="PF25116">
    <property type="entry name" value="CBM87_Agd3"/>
    <property type="match status" value="1"/>
</dbReference>
<dbReference type="InterPro" id="IPR050788">
    <property type="entry name" value="Yeast_SRP1/TIP1_CWP"/>
</dbReference>
<dbReference type="AlphaFoldDB" id="A0A139AVH9"/>
<feature type="chain" id="PRO_5007296454" evidence="2">
    <location>
        <begin position="25"/>
        <end position="856"/>
    </location>
</feature>
<dbReference type="Proteomes" id="UP000070544">
    <property type="component" value="Unassembled WGS sequence"/>
</dbReference>
<evidence type="ECO:0000313" key="5">
    <source>
        <dbReference type="EMBL" id="KXS20741.1"/>
    </source>
</evidence>
<feature type="compositionally biased region" description="Basic residues" evidence="1">
    <location>
        <begin position="841"/>
        <end position="856"/>
    </location>
</feature>
<evidence type="ECO:0000256" key="1">
    <source>
        <dbReference type="SAM" id="MobiDB-lite"/>
    </source>
</evidence>
<dbReference type="InterPro" id="IPR056826">
    <property type="entry name" value="Agd3_CE"/>
</dbReference>
<feature type="compositionally biased region" description="Basic residues" evidence="1">
    <location>
        <begin position="780"/>
        <end position="833"/>
    </location>
</feature>
<evidence type="ECO:0000259" key="4">
    <source>
        <dbReference type="Pfam" id="PF25116"/>
    </source>
</evidence>
<feature type="signal peptide" evidence="2">
    <location>
        <begin position="1"/>
        <end position="24"/>
    </location>
</feature>
<dbReference type="InterPro" id="IPR056827">
    <property type="entry name" value="CBM87_Agd3"/>
</dbReference>
<dbReference type="Pfam" id="PF25115">
    <property type="entry name" value="Agd3_CE"/>
    <property type="match status" value="1"/>
</dbReference>
<dbReference type="PANTHER" id="PTHR31002:SF34">
    <property type="entry name" value="CELL WALL PROTEIN CWP1-RELATED"/>
    <property type="match status" value="1"/>
</dbReference>
<reference evidence="5 6" key="1">
    <citation type="journal article" date="2015" name="Genome Biol. Evol.">
        <title>Phylogenomic analyses indicate that early fungi evolved digesting cell walls of algal ancestors of land plants.</title>
        <authorList>
            <person name="Chang Y."/>
            <person name="Wang S."/>
            <person name="Sekimoto S."/>
            <person name="Aerts A.L."/>
            <person name="Choi C."/>
            <person name="Clum A."/>
            <person name="LaButti K.M."/>
            <person name="Lindquist E.A."/>
            <person name="Yee Ngan C."/>
            <person name="Ohm R.A."/>
            <person name="Salamov A.A."/>
            <person name="Grigoriev I.V."/>
            <person name="Spatafora J.W."/>
            <person name="Berbee M.L."/>
        </authorList>
    </citation>
    <scope>NUCLEOTIDE SEQUENCE [LARGE SCALE GENOMIC DNA]</scope>
    <source>
        <strain evidence="5 6">JEL478</strain>
    </source>
</reference>
<evidence type="ECO:0000259" key="3">
    <source>
        <dbReference type="Pfam" id="PF25115"/>
    </source>
</evidence>
<feature type="region of interest" description="Disordered" evidence="1">
    <location>
        <begin position="756"/>
        <end position="856"/>
    </location>
</feature>
<gene>
    <name evidence="5" type="ORF">M427DRAFT_343902</name>
</gene>
<dbReference type="PANTHER" id="PTHR31002">
    <property type="entry name" value="SERIPAUPERIN"/>
    <property type="match status" value="1"/>
</dbReference>
<feature type="domain" description="Agd3 CBM87" evidence="4">
    <location>
        <begin position="32"/>
        <end position="246"/>
    </location>
</feature>
<proteinExistence type="predicted"/>
<accession>A0A139AVH9</accession>
<name>A0A139AVH9_GONPJ</name>
<evidence type="ECO:0000256" key="2">
    <source>
        <dbReference type="SAM" id="SignalP"/>
    </source>
</evidence>
<evidence type="ECO:0000313" key="6">
    <source>
        <dbReference type="Proteomes" id="UP000070544"/>
    </source>
</evidence>
<dbReference type="EMBL" id="KQ965734">
    <property type="protein sequence ID" value="KXS20741.1"/>
    <property type="molecule type" value="Genomic_DNA"/>
</dbReference>
<feature type="domain" description="Agd3 deacetylase" evidence="3">
    <location>
        <begin position="262"/>
        <end position="630"/>
    </location>
</feature>
<sequence length="856" mass="96170">MPGMPRMAAIRLLLLLLATSAVSAAITTRVGHRALVLTNDNGGQDAPEATFNGYEIPWDTISIPQSGYAGNIPLLDSTGAPKYSVIVFTSTSLVYYNSASGLYESALTASQWSYIESYERTYSVRRVVLNDYPTPTEGTTVLGGTSEVQNIAIAPAFAALANMKSTGKLDTTGLYHYPASLYTPLPANIANVTTCATLDPSASFTSTSVVCVVVRYTDGREVMRFFTSFGWWSSTSLWLDHMWLAWGMRGLLPGWRRTIMLGQVDDLFLTTEITPTNSKQTYNFRVSYADLQTLATWQTNLNSRLPTGSTFKLEFAFNGNGILEQIANTNPTWFIDIDTERYVDVEFIKPAGATGEVRWPKTYSTVWTAAALRGDKLFNSLTTQVTSPSISSGTFTWTSHTFTHENLDNVSYSDIKNELSVNYKMGGAQFLNLAGKTYWSNKTMVTPQISGLHNEWALKALSDFGIISVVGDNSRPAITPSNPYQFWISTAATSNYAGYTVMPRWPCHVYYHCTQPSEIEYVYNVMYNTTLGMSTWQQILDREGARQLQLFMSIRHDPVMFHQANLRTADMPSVTVGGYTGKLGVLAQWMEKVFSVYLGLVNWPVVSLKGDDLYALYAERRTRETCGATVSYDLVNTNTGTSSISKIYVKSTGTCKVRITVPASTVAANGQTIEKIGNDFATIVVSTTPGTTQVITLSQAIVFSSPVVVTTTTSSLSTTTTFTTSDVHHDRNYHRNYVNDLRNYYRNAHDERNCDDLRNDDGNSHNHGDHKRDSDDHRNHNVKRLRQPRRPQARLRPRQRPQQRLRQPRRPRARLRPRLRPPLRLQPRHKQPRKLPQQLLRPRRHHPRLRQPVKLR</sequence>
<keyword evidence="2" id="KW-0732">Signal</keyword>
<protein>
    <submittedName>
        <fullName evidence="5">Uncharacterized protein</fullName>
    </submittedName>
</protein>
<feature type="compositionally biased region" description="Basic and acidic residues" evidence="1">
    <location>
        <begin position="756"/>
        <end position="779"/>
    </location>
</feature>